<accession>A0A0C3D708</accession>
<reference evidence="4" key="2">
    <citation type="submission" date="2015-01" db="EMBL/GenBank/DDBJ databases">
        <title>Evolutionary Origins and Diversification of the Mycorrhizal Mutualists.</title>
        <authorList>
            <consortium name="DOE Joint Genome Institute"/>
            <consortium name="Mycorrhizal Genomics Consortium"/>
            <person name="Kohler A."/>
            <person name="Kuo A."/>
            <person name="Nagy L.G."/>
            <person name="Floudas D."/>
            <person name="Copeland A."/>
            <person name="Barry K.W."/>
            <person name="Cichocki N."/>
            <person name="Veneault-Fourrey C."/>
            <person name="LaButti K."/>
            <person name="Lindquist E.A."/>
            <person name="Lipzen A."/>
            <person name="Lundell T."/>
            <person name="Morin E."/>
            <person name="Murat C."/>
            <person name="Riley R."/>
            <person name="Ohm R."/>
            <person name="Sun H."/>
            <person name="Tunlid A."/>
            <person name="Henrissat B."/>
            <person name="Grigoriev I.V."/>
            <person name="Hibbett D.S."/>
            <person name="Martin F."/>
        </authorList>
    </citation>
    <scope>NUCLEOTIDE SEQUENCE [LARGE SCALE GENOMIC DNA]</scope>
    <source>
        <strain evidence="4">Foug A</strain>
    </source>
</reference>
<dbReference type="OrthoDB" id="2642000at2759"/>
<keyword evidence="4" id="KW-1185">Reference proteome</keyword>
<dbReference type="InterPro" id="IPR040976">
    <property type="entry name" value="Pkinase_fungal"/>
</dbReference>
<dbReference type="PANTHER" id="PTHR38248:SF2">
    <property type="entry name" value="FUNK1 11"/>
    <property type="match status" value="1"/>
</dbReference>
<dbReference type="STRING" id="1036808.A0A0C3D708"/>
<dbReference type="InParanoid" id="A0A0C3D708"/>
<dbReference type="HOGENOM" id="CLU_021490_0_0_1"/>
<protein>
    <recommendedName>
        <fullName evidence="2">Fungal-type protein kinase domain-containing protein</fullName>
    </recommendedName>
</protein>
<dbReference type="PANTHER" id="PTHR38248">
    <property type="entry name" value="FUNK1 6"/>
    <property type="match status" value="1"/>
</dbReference>
<sequence length="756" mass="85145">MEKLIERGYAGARARAGDKNAWNGADLHAKQALRDDSVAQAGKVTWLNGLLEQIIEIVRVEFPDNPDLQSVRLLHKWASSPSTLIEGLRKPDLILLSVDLVDKVEEKSIHFEDIVASCEVKYANSPTLSRLARAQTVELGVFCMWKQVNRCYYIAFSLCGSFLTICQYTRGGPRVSATIDIDIHRELFIRLLITISMGGSKSLLWLGYDSGITDVEIGNYHRKQATLHNPVKAVFTLIHPIFMAYGLKGRGTHIWLVEDQEHHYCVLKDCWLPQGWANDAILHCLLQDKSCEDPQFSVEVRSPQDEGIFGNQDEYHIFDDPLFGETNYPSGLAGIPTLLYWDEVQRLDGAGSLVPEITWMLLGIPPEVLVPENLCYENCLHSRATFFECGIGITWFSSAREFFNAMMGALVGHFNGFVRRKVLQCNISNTNIWMCIPSPEPEFVVPDWPSDKGLRWYPKQMGLLSDWGYAVDVSGKTSSERDHSCFIMGTFPFQAQQIMAWDAKLGWAGEFTSHFIQHDLEAFVWLMWILCINLDGPFNRGRFKCNDFNKPEHLSSTTKCVRLEDLIAEGGVNSSNSSRKNRAIAIPGTQVPPTSQSVPAPTTVNLTTDKPPTWARPGLHAQSVSDVVWSKSTILREDIRFADYLSPYFSKHKSVKEGFIKLTKLFLWKPDRNKAADGKAQYLAPKPTTYKDMINIIKEMRDGIDPVMDGTPSKGEIESTRNEFMGLLKKGNLETPVLGKRAGPSQSKKRSLRDVD</sequence>
<evidence type="ECO:0000313" key="4">
    <source>
        <dbReference type="Proteomes" id="UP000053989"/>
    </source>
</evidence>
<dbReference type="Proteomes" id="UP000053989">
    <property type="component" value="Unassembled WGS sequence"/>
</dbReference>
<dbReference type="EMBL" id="KN822235">
    <property type="protein sequence ID" value="KIM51886.1"/>
    <property type="molecule type" value="Genomic_DNA"/>
</dbReference>
<dbReference type="Pfam" id="PF17667">
    <property type="entry name" value="Pkinase_fungal"/>
    <property type="match status" value="2"/>
</dbReference>
<name>A0A0C3D708_9AGAM</name>
<feature type="compositionally biased region" description="Basic residues" evidence="1">
    <location>
        <begin position="747"/>
        <end position="756"/>
    </location>
</feature>
<reference evidence="3 4" key="1">
    <citation type="submission" date="2014-04" db="EMBL/GenBank/DDBJ databases">
        <authorList>
            <consortium name="DOE Joint Genome Institute"/>
            <person name="Kuo A."/>
            <person name="Kohler A."/>
            <person name="Nagy L.G."/>
            <person name="Floudas D."/>
            <person name="Copeland A."/>
            <person name="Barry K.W."/>
            <person name="Cichocki N."/>
            <person name="Veneault-Fourrey C."/>
            <person name="LaButti K."/>
            <person name="Lindquist E.A."/>
            <person name="Lipzen A."/>
            <person name="Lundell T."/>
            <person name="Morin E."/>
            <person name="Murat C."/>
            <person name="Sun H."/>
            <person name="Tunlid A."/>
            <person name="Henrissat B."/>
            <person name="Grigoriev I.V."/>
            <person name="Hibbett D.S."/>
            <person name="Martin F."/>
            <person name="Nordberg H.P."/>
            <person name="Cantor M.N."/>
            <person name="Hua S.X."/>
        </authorList>
    </citation>
    <scope>NUCLEOTIDE SEQUENCE [LARGE SCALE GENOMIC DNA]</scope>
    <source>
        <strain evidence="3 4">Foug A</strain>
    </source>
</reference>
<feature type="region of interest" description="Disordered" evidence="1">
    <location>
        <begin position="735"/>
        <end position="756"/>
    </location>
</feature>
<organism evidence="3 4">
    <name type="scientific">Scleroderma citrinum Foug A</name>
    <dbReference type="NCBI Taxonomy" id="1036808"/>
    <lineage>
        <taxon>Eukaryota</taxon>
        <taxon>Fungi</taxon>
        <taxon>Dikarya</taxon>
        <taxon>Basidiomycota</taxon>
        <taxon>Agaricomycotina</taxon>
        <taxon>Agaricomycetes</taxon>
        <taxon>Agaricomycetidae</taxon>
        <taxon>Boletales</taxon>
        <taxon>Sclerodermatineae</taxon>
        <taxon>Sclerodermataceae</taxon>
        <taxon>Scleroderma</taxon>
    </lineage>
</organism>
<gene>
    <name evidence="3" type="ORF">SCLCIDRAFT_33105</name>
</gene>
<evidence type="ECO:0000259" key="2">
    <source>
        <dbReference type="Pfam" id="PF17667"/>
    </source>
</evidence>
<dbReference type="AlphaFoldDB" id="A0A0C3D708"/>
<evidence type="ECO:0000256" key="1">
    <source>
        <dbReference type="SAM" id="MobiDB-lite"/>
    </source>
</evidence>
<evidence type="ECO:0000313" key="3">
    <source>
        <dbReference type="EMBL" id="KIM51886.1"/>
    </source>
</evidence>
<feature type="domain" description="Fungal-type protein kinase" evidence="2">
    <location>
        <begin position="90"/>
        <end position="274"/>
    </location>
</feature>
<feature type="domain" description="Fungal-type protein kinase" evidence="2">
    <location>
        <begin position="374"/>
        <end position="530"/>
    </location>
</feature>
<proteinExistence type="predicted"/>